<accession>A0ABX7Q2D1</accession>
<protein>
    <submittedName>
        <fullName evidence="1">Uncharacterized protein</fullName>
    </submittedName>
</protein>
<organism evidence="1 2">
    <name type="scientific">Geobacter benzoatilyticus</name>
    <dbReference type="NCBI Taxonomy" id="2815309"/>
    <lineage>
        <taxon>Bacteria</taxon>
        <taxon>Pseudomonadati</taxon>
        <taxon>Thermodesulfobacteriota</taxon>
        <taxon>Desulfuromonadia</taxon>
        <taxon>Geobacterales</taxon>
        <taxon>Geobacteraceae</taxon>
        <taxon>Geobacter</taxon>
    </lineage>
</organism>
<gene>
    <name evidence="1" type="ORF">JZM60_13025</name>
</gene>
<evidence type="ECO:0000313" key="2">
    <source>
        <dbReference type="Proteomes" id="UP000663651"/>
    </source>
</evidence>
<dbReference type="Proteomes" id="UP000663651">
    <property type="component" value="Chromosome"/>
</dbReference>
<reference evidence="1 2" key="1">
    <citation type="submission" date="2021-03" db="EMBL/GenBank/DDBJ databases">
        <title>Geobacter metallireducens gen. nov. sp. nov., a microorganism capable of coupling the complete oxidation of organic compounds to the reduction of iron and other metals.</title>
        <authorList>
            <person name="Li Y."/>
        </authorList>
    </citation>
    <scope>NUCLEOTIDE SEQUENCE [LARGE SCALE GENOMIC DNA]</scope>
    <source>
        <strain evidence="1 2">Jerry-YX</strain>
    </source>
</reference>
<sequence length="74" mass="8987">MKSPGKADARQVLQMMRWVARTRISHLRENVTFHDNDRRNYYLRQYEERLAQIERLIRHISIALVEPPDEKPDK</sequence>
<evidence type="ECO:0000313" key="1">
    <source>
        <dbReference type="EMBL" id="QSV45063.1"/>
    </source>
</evidence>
<dbReference type="EMBL" id="CP071382">
    <property type="protein sequence ID" value="QSV45063.1"/>
    <property type="molecule type" value="Genomic_DNA"/>
</dbReference>
<dbReference type="RefSeq" id="WP_207162869.1">
    <property type="nucleotide sequence ID" value="NZ_CP071382.1"/>
</dbReference>
<proteinExistence type="predicted"/>
<keyword evidence="2" id="KW-1185">Reference proteome</keyword>
<name>A0ABX7Q2D1_9BACT</name>